<keyword evidence="2" id="KW-1185">Reference proteome</keyword>
<dbReference type="EMBL" id="AOIM01000002">
    <property type="protein sequence ID" value="ELY96172.1"/>
    <property type="molecule type" value="Genomic_DNA"/>
</dbReference>
<evidence type="ECO:0000313" key="2">
    <source>
        <dbReference type="Proteomes" id="UP000011519"/>
    </source>
</evidence>
<comment type="caution">
    <text evidence="1">The sequence shown here is derived from an EMBL/GenBank/DDBJ whole genome shotgun (WGS) entry which is preliminary data.</text>
</comment>
<dbReference type="SUPFAM" id="SSF55486">
    <property type="entry name" value="Metalloproteases ('zincins'), catalytic domain"/>
    <property type="match status" value="1"/>
</dbReference>
<dbReference type="Proteomes" id="UP000011519">
    <property type="component" value="Unassembled WGS sequence"/>
</dbReference>
<dbReference type="GO" id="GO:0008237">
    <property type="term" value="F:metallopeptidase activity"/>
    <property type="evidence" value="ECO:0007669"/>
    <property type="project" value="InterPro"/>
</dbReference>
<name>M0AE73_9EURY</name>
<sequence>MSSHYSIGIFQTEKATEEENWSPMSSAEDAVEEVFDDMGEDAVVTSYFIEIPAPTENLDESFLTWRESDAFPDPPHPADDRKEYDYLLDWWRDYAEYQLDAGQTSSDSNVLLTYDADDIFGRAGAGTNSTFATAGKANWIANFEWDDDSGQSEFQDDSNPYRGTSTVIHEIGHNIIEYMDHEPDCFDDPSGAGHHVMGNASFYEDGGIIGSDDYAGTPMSRSGSYFPCMAEGGENLCGNEVTDDVDEVDASDLRYSDCSQNNIRDPL</sequence>
<dbReference type="Gene3D" id="3.40.390.10">
    <property type="entry name" value="Collagenase (Catalytic Domain)"/>
    <property type="match status" value="1"/>
</dbReference>
<reference evidence="1 2" key="1">
    <citation type="journal article" date="2014" name="PLoS Genet.">
        <title>Phylogenetically driven sequencing of extremely halophilic archaea reveals strategies for static and dynamic osmo-response.</title>
        <authorList>
            <person name="Becker E.A."/>
            <person name="Seitzer P.M."/>
            <person name="Tritt A."/>
            <person name="Larsen D."/>
            <person name="Krusor M."/>
            <person name="Yao A.I."/>
            <person name="Wu D."/>
            <person name="Madern D."/>
            <person name="Eisen J.A."/>
            <person name="Darling A.E."/>
            <person name="Facciotti M.T."/>
        </authorList>
    </citation>
    <scope>NUCLEOTIDE SEQUENCE [LARGE SCALE GENOMIC DNA]</scope>
    <source>
        <strain evidence="1 2">JCM 10989</strain>
    </source>
</reference>
<dbReference type="RefSeq" id="WP_006651292.1">
    <property type="nucleotide sequence ID" value="NZ_AOIM01000002.1"/>
</dbReference>
<dbReference type="OrthoDB" id="172052at2157"/>
<protein>
    <submittedName>
        <fullName evidence="1">Uncharacterized protein</fullName>
    </submittedName>
</protein>
<dbReference type="AlphaFoldDB" id="M0AE73"/>
<evidence type="ECO:0000313" key="1">
    <source>
        <dbReference type="EMBL" id="ELY96172.1"/>
    </source>
</evidence>
<organism evidence="1 2">
    <name type="scientific">Natrialba hulunbeirensis JCM 10989</name>
    <dbReference type="NCBI Taxonomy" id="1227493"/>
    <lineage>
        <taxon>Archaea</taxon>
        <taxon>Methanobacteriati</taxon>
        <taxon>Methanobacteriota</taxon>
        <taxon>Stenosarchaea group</taxon>
        <taxon>Halobacteria</taxon>
        <taxon>Halobacteriales</taxon>
        <taxon>Natrialbaceae</taxon>
        <taxon>Natrialba</taxon>
    </lineage>
</organism>
<gene>
    <name evidence="1" type="ORF">C483_00060</name>
</gene>
<dbReference type="InterPro" id="IPR024079">
    <property type="entry name" value="MetalloPept_cat_dom_sf"/>
</dbReference>
<accession>M0AE73</accession>
<proteinExistence type="predicted"/>